<feature type="domain" description="TOD1/MUCI70 glycosyltransferase-like" evidence="3">
    <location>
        <begin position="224"/>
        <end position="537"/>
    </location>
</feature>
<protein>
    <recommendedName>
        <fullName evidence="3">TOD1/MUCI70 glycosyltransferase-like domain-containing protein</fullName>
    </recommendedName>
</protein>
<reference evidence="4 5" key="1">
    <citation type="journal article" date="2017" name="Mol. Plant">
        <title>The Genome of Medicinal Plant Macleaya cordata Provides New Insights into Benzylisoquinoline Alkaloids Metabolism.</title>
        <authorList>
            <person name="Liu X."/>
            <person name="Liu Y."/>
            <person name="Huang P."/>
            <person name="Ma Y."/>
            <person name="Qing Z."/>
            <person name="Tang Q."/>
            <person name="Cao H."/>
            <person name="Cheng P."/>
            <person name="Zheng Y."/>
            <person name="Yuan Z."/>
            <person name="Zhou Y."/>
            <person name="Liu J."/>
            <person name="Tang Z."/>
            <person name="Zhuo Y."/>
            <person name="Zhang Y."/>
            <person name="Yu L."/>
            <person name="Huang J."/>
            <person name="Yang P."/>
            <person name="Peng Q."/>
            <person name="Zhang J."/>
            <person name="Jiang W."/>
            <person name="Zhang Z."/>
            <person name="Lin K."/>
            <person name="Ro D.K."/>
            <person name="Chen X."/>
            <person name="Xiong X."/>
            <person name="Shang Y."/>
            <person name="Huang S."/>
            <person name="Zeng J."/>
        </authorList>
    </citation>
    <scope>NUCLEOTIDE SEQUENCE [LARGE SCALE GENOMIC DNA]</scope>
    <source>
        <strain evidence="5">cv. BLH2017</strain>
        <tissue evidence="4">Root</tissue>
    </source>
</reference>
<dbReference type="AlphaFoldDB" id="A0A200QBB5"/>
<evidence type="ECO:0000256" key="1">
    <source>
        <dbReference type="SAM" id="MobiDB-lite"/>
    </source>
</evidence>
<comment type="caution">
    <text evidence="4">The sequence shown here is derived from an EMBL/GenBank/DDBJ whole genome shotgun (WGS) entry which is preliminary data.</text>
</comment>
<dbReference type="Proteomes" id="UP000195402">
    <property type="component" value="Unassembled WGS sequence"/>
</dbReference>
<proteinExistence type="predicted"/>
<dbReference type="OrthoDB" id="1905162at2759"/>
<feature type="compositionally biased region" description="Basic residues" evidence="1">
    <location>
        <begin position="571"/>
        <end position="593"/>
    </location>
</feature>
<evidence type="ECO:0000313" key="5">
    <source>
        <dbReference type="Proteomes" id="UP000195402"/>
    </source>
</evidence>
<accession>A0A200QBB5</accession>
<feature type="region of interest" description="Disordered" evidence="1">
    <location>
        <begin position="543"/>
        <end position="603"/>
    </location>
</feature>
<organism evidence="4 5">
    <name type="scientific">Macleaya cordata</name>
    <name type="common">Five-seeded plume-poppy</name>
    <name type="synonym">Bocconia cordata</name>
    <dbReference type="NCBI Taxonomy" id="56857"/>
    <lineage>
        <taxon>Eukaryota</taxon>
        <taxon>Viridiplantae</taxon>
        <taxon>Streptophyta</taxon>
        <taxon>Embryophyta</taxon>
        <taxon>Tracheophyta</taxon>
        <taxon>Spermatophyta</taxon>
        <taxon>Magnoliopsida</taxon>
        <taxon>Ranunculales</taxon>
        <taxon>Papaveraceae</taxon>
        <taxon>Papaveroideae</taxon>
        <taxon>Macleaya</taxon>
    </lineage>
</organism>
<feature type="compositionally biased region" description="Basic and acidic residues" evidence="1">
    <location>
        <begin position="129"/>
        <end position="140"/>
    </location>
</feature>
<evidence type="ECO:0000256" key="2">
    <source>
        <dbReference type="SAM" id="Phobius"/>
    </source>
</evidence>
<keyword evidence="2" id="KW-0472">Membrane</keyword>
<sequence>MTGGSLGLRTASYGSLQQQLQNGCFMPIQTTPLIVRKPSKMLLSSYREKERFLPRIFKFASRRRVGMLLVVVVSVLVFMSALSTICKDYDTATEADSQNRSSLNVQNSIPNISMLSSYPEPVLINGEQDNNKIDKDRDNRNNNNSILPNTVPISGENKAQLPLPVIARNSFPSEHPCDKFALPSPPSDRKRTGPRPCPVCYLPVEQAIARMPTAPLEAPVLRNLTYVYDESLVKTEPFGGSDFGGYPSLKQRNDSFDIKESMNVHCGFVRGSKPGHQTGFDLHDADLMEMEQCHGVVVASAIFGNYDIIQQPKNVSEAAKKNVCFYMFVDEETEANIRNSTALDDRMKVGLWRLVVVRNLPYADARRNGKVPKLLLHRIFPNCRFSLWIDGKLELVVDPFQILERFLWRKNVTFAISRHYRRFDVFEEAEANKAAGKYENASIDFQVEFYKREGLTPYSEAKLPITSDVPEGCVIIREHIPITNLFTCLWFNEVDRFTSRDQLSFSTVRDKIMSKVNWSVDMFMDCERRNFVVQTYHRDVLEHMPPPTAATNEPRGKSSRAIITDRFAKTPIRKSPPKRGRERRPGSRRHRKASAGIRDNNSI</sequence>
<keyword evidence="5" id="KW-1185">Reference proteome</keyword>
<dbReference type="OMA" id="KPSKMQK"/>
<dbReference type="PANTHER" id="PTHR12956:SF61">
    <property type="entry name" value="TRNA (MET) CYTIDINE ACETYLTRANSFERASE-RELATED"/>
    <property type="match status" value="1"/>
</dbReference>
<dbReference type="PANTHER" id="PTHR12956">
    <property type="entry name" value="ALKALINE CERAMIDASE-RELATED"/>
    <property type="match status" value="1"/>
</dbReference>
<gene>
    <name evidence="4" type="ORF">BVC80_8961g21</name>
</gene>
<dbReference type="InParanoid" id="A0A200QBB5"/>
<dbReference type="Pfam" id="PF04765">
    <property type="entry name" value="TOD1_MUCI70"/>
    <property type="match status" value="1"/>
</dbReference>
<dbReference type="FunCoup" id="A0A200QBB5">
    <property type="interactions" value="2101"/>
</dbReference>
<evidence type="ECO:0000259" key="3">
    <source>
        <dbReference type="Pfam" id="PF04765"/>
    </source>
</evidence>
<dbReference type="InterPro" id="IPR048354">
    <property type="entry name" value="TOD1_MUCI70_glycTrfase_dom"/>
</dbReference>
<evidence type="ECO:0000313" key="4">
    <source>
        <dbReference type="EMBL" id="OVA07760.1"/>
    </source>
</evidence>
<dbReference type="EMBL" id="MVGT01002442">
    <property type="protein sequence ID" value="OVA07760.1"/>
    <property type="molecule type" value="Genomic_DNA"/>
</dbReference>
<name>A0A200QBB5_MACCD</name>
<feature type="region of interest" description="Disordered" evidence="1">
    <location>
        <begin position="125"/>
        <end position="153"/>
    </location>
</feature>
<keyword evidence="2" id="KW-0812">Transmembrane</keyword>
<dbReference type="STRING" id="56857.A0A200QBB5"/>
<feature type="transmembrane region" description="Helical" evidence="2">
    <location>
        <begin position="65"/>
        <end position="85"/>
    </location>
</feature>
<dbReference type="InterPro" id="IPR006852">
    <property type="entry name" value="TOD1_MUCI70"/>
</dbReference>
<keyword evidence="2" id="KW-1133">Transmembrane helix</keyword>